<gene>
    <name evidence="4" type="ORF">HannXRQ_Chr03g0083831</name>
</gene>
<evidence type="ECO:0000256" key="1">
    <source>
        <dbReference type="SAM" id="Coils"/>
    </source>
</evidence>
<dbReference type="PANTHER" id="PTHR31099:SF41">
    <property type="entry name" value="TRANSPOSASE (PUTATIVE), GYPSY TYPE-RELATED"/>
    <property type="match status" value="1"/>
</dbReference>
<evidence type="ECO:0000259" key="3">
    <source>
        <dbReference type="Pfam" id="PF04195"/>
    </source>
</evidence>
<evidence type="ECO:0000313" key="5">
    <source>
        <dbReference type="Proteomes" id="UP000215914"/>
    </source>
</evidence>
<dbReference type="AlphaFoldDB" id="A0A251VAD6"/>
<feature type="compositionally biased region" description="Acidic residues" evidence="2">
    <location>
        <begin position="439"/>
        <end position="450"/>
    </location>
</feature>
<evidence type="ECO:0000313" key="4">
    <source>
        <dbReference type="EMBL" id="OTG32183.1"/>
    </source>
</evidence>
<dbReference type="InParanoid" id="A0A251VAD6"/>
<dbReference type="PANTHER" id="PTHR31099">
    <property type="entry name" value="OS06G0165300 PROTEIN"/>
    <property type="match status" value="1"/>
</dbReference>
<sequence>MAPGKDNLADSVSVLTPRHFDKFVREYRIPLDLHPTFPSRMEAIYPFRQGKFAFYTRVCNFANYRVPFSRFLIKVLQFFRVHISQVNPFGLSRINHFELSCRALGQKPDLNVFRYFYKFITAGDWYTFAHRENVPSPSSNERTSLKNWKDNFFWLDDCCLPEDMRWRFKDQSMSFDLDESFVFNEDLGRSLVEHQSPIRPLPEHFLWLGRVSFTWVRGDRDWPIIRRKRDRVTMSLLDALKVPNMDVLDFDFEEQPEGEASLMKQIAASAHPIRTTADPNAATSSAAEATSFVPENPSEQAADKTASLAPTSSKGADGSSGSQAGRKSILDDVDSDPEIRNLDDALLYRPSSLQSKSIGADTDLLIRSRKRKGETVQIRSSDPLPPPKLKKTKGGSRSGGSVMEELDEHLSGGKSSREEAALARSGPTPAYSGGFVPDSEVESMEMENPEGGDKGKAPSGPKVVTFSGTHLGSSLGPDCFMDDGEDQVSSLPSSWFGPELMSFFRYADLFSDDMDIDPSTAEEKFIPEWDIRNKDTVMDTLTARTMLFNINTPTDHVRSRKMKNPDLGAAVLTNQAQSNIFVTELYRRWVEAESVRENLDKEVRSLKRKVLKSPEVEKKVAQMAQDLRTQQEKVNSLIAQNQSSQAAAAAAAEDRDKISSEFKKFSESMKQKDEEHEKILAKMEESLTSARLAYESMMAGEADLKDRIEEMEAENATLRAKVNDLQETKVWMLSEGAQLLAKNIHKGKEMTAAVAGVNNAMSVVGVNSGLHAGYVHALQRKTPYKEVPLLNRNASEELKTAIACFDTLKFPVVEDLPKLSDAPLSEIKKALQFANDDSSEK</sequence>
<feature type="domain" description="Transposase (putative) gypsy type" evidence="3">
    <location>
        <begin position="64"/>
        <end position="118"/>
    </location>
</feature>
<evidence type="ECO:0000256" key="2">
    <source>
        <dbReference type="SAM" id="MobiDB-lite"/>
    </source>
</evidence>
<organism evidence="4 5">
    <name type="scientific">Helianthus annuus</name>
    <name type="common">Common sunflower</name>
    <dbReference type="NCBI Taxonomy" id="4232"/>
    <lineage>
        <taxon>Eukaryota</taxon>
        <taxon>Viridiplantae</taxon>
        <taxon>Streptophyta</taxon>
        <taxon>Embryophyta</taxon>
        <taxon>Tracheophyta</taxon>
        <taxon>Spermatophyta</taxon>
        <taxon>Magnoliopsida</taxon>
        <taxon>eudicotyledons</taxon>
        <taxon>Gunneridae</taxon>
        <taxon>Pentapetalae</taxon>
        <taxon>asterids</taxon>
        <taxon>campanulids</taxon>
        <taxon>Asterales</taxon>
        <taxon>Asteraceae</taxon>
        <taxon>Asteroideae</taxon>
        <taxon>Heliantheae alliance</taxon>
        <taxon>Heliantheae</taxon>
        <taxon>Helianthus</taxon>
    </lineage>
</organism>
<feature type="compositionally biased region" description="Polar residues" evidence="2">
    <location>
        <begin position="308"/>
        <end position="325"/>
    </location>
</feature>
<feature type="region of interest" description="Disordered" evidence="2">
    <location>
        <begin position="364"/>
        <end position="468"/>
    </location>
</feature>
<protein>
    <recommendedName>
        <fullName evidence="3">Transposase (putative) gypsy type domain-containing protein</fullName>
    </recommendedName>
</protein>
<dbReference type="Proteomes" id="UP000215914">
    <property type="component" value="Chromosome 3"/>
</dbReference>
<keyword evidence="1" id="KW-0175">Coiled coil</keyword>
<reference evidence="5" key="1">
    <citation type="journal article" date="2017" name="Nature">
        <title>The sunflower genome provides insights into oil metabolism, flowering and Asterid evolution.</title>
        <authorList>
            <person name="Badouin H."/>
            <person name="Gouzy J."/>
            <person name="Grassa C.J."/>
            <person name="Murat F."/>
            <person name="Staton S.E."/>
            <person name="Cottret L."/>
            <person name="Lelandais-Briere C."/>
            <person name="Owens G.L."/>
            <person name="Carrere S."/>
            <person name="Mayjonade B."/>
            <person name="Legrand L."/>
            <person name="Gill N."/>
            <person name="Kane N.C."/>
            <person name="Bowers J.E."/>
            <person name="Hubner S."/>
            <person name="Bellec A."/>
            <person name="Berard A."/>
            <person name="Berges H."/>
            <person name="Blanchet N."/>
            <person name="Boniface M.C."/>
            <person name="Brunel D."/>
            <person name="Catrice O."/>
            <person name="Chaidir N."/>
            <person name="Claudel C."/>
            <person name="Donnadieu C."/>
            <person name="Faraut T."/>
            <person name="Fievet G."/>
            <person name="Helmstetter N."/>
            <person name="King M."/>
            <person name="Knapp S.J."/>
            <person name="Lai Z."/>
            <person name="Le Paslier M.C."/>
            <person name="Lippi Y."/>
            <person name="Lorenzon L."/>
            <person name="Mandel J.R."/>
            <person name="Marage G."/>
            <person name="Marchand G."/>
            <person name="Marquand E."/>
            <person name="Bret-Mestries E."/>
            <person name="Morien E."/>
            <person name="Nambeesan S."/>
            <person name="Nguyen T."/>
            <person name="Pegot-Espagnet P."/>
            <person name="Pouilly N."/>
            <person name="Raftis F."/>
            <person name="Sallet E."/>
            <person name="Schiex T."/>
            <person name="Thomas J."/>
            <person name="Vandecasteele C."/>
            <person name="Vares D."/>
            <person name="Vear F."/>
            <person name="Vautrin S."/>
            <person name="Crespi M."/>
            <person name="Mangin B."/>
            <person name="Burke J.M."/>
            <person name="Salse J."/>
            <person name="Munos S."/>
            <person name="Vincourt P."/>
            <person name="Rieseberg L.H."/>
            <person name="Langlade N.B."/>
        </authorList>
    </citation>
    <scope>NUCLEOTIDE SEQUENCE [LARGE SCALE GENOMIC DNA]</scope>
    <source>
        <strain evidence="5">cv. SF193</strain>
    </source>
</reference>
<proteinExistence type="predicted"/>
<dbReference type="EMBL" id="CM007892">
    <property type="protein sequence ID" value="OTG32183.1"/>
    <property type="molecule type" value="Genomic_DNA"/>
</dbReference>
<feature type="compositionally biased region" description="Basic and acidic residues" evidence="2">
    <location>
        <begin position="408"/>
        <end position="421"/>
    </location>
</feature>
<name>A0A251VAD6_HELAN</name>
<dbReference type="InterPro" id="IPR007321">
    <property type="entry name" value="Transposase_28"/>
</dbReference>
<feature type="region of interest" description="Disordered" evidence="2">
    <location>
        <begin position="274"/>
        <end position="336"/>
    </location>
</feature>
<keyword evidence="5" id="KW-1185">Reference proteome</keyword>
<feature type="coiled-coil region" evidence="1">
    <location>
        <begin position="694"/>
        <end position="728"/>
    </location>
</feature>
<feature type="compositionally biased region" description="Low complexity" evidence="2">
    <location>
        <begin position="275"/>
        <end position="291"/>
    </location>
</feature>
<accession>A0A251VAD6</accession>
<dbReference type="Pfam" id="PF04195">
    <property type="entry name" value="Transposase_28"/>
    <property type="match status" value="1"/>
</dbReference>